<name>A0ABW4YKP4_9BACL</name>
<feature type="chain" id="PRO_5046951838" evidence="1">
    <location>
        <begin position="23"/>
        <end position="189"/>
    </location>
</feature>
<sequence length="189" mass="21202">MSMKKKVAVALLLLTVWGGSMAFANSTATKVQVWVNGSAVSESGMLLDQKSYLPLRELASSFKAILIWDENNKTAKLFAPNVHMFVYQGNKPFGEVVRSSQAQKFKVFSQIDNLKTDISSVKVSIADPKGKETMIQTQSVTSKSDNFWFVTEEIDYKFDTTGKYTIRFSMKLSANDDWTVVSEKMINAR</sequence>
<feature type="signal peptide" evidence="1">
    <location>
        <begin position="1"/>
        <end position="22"/>
    </location>
</feature>
<gene>
    <name evidence="2" type="ORF">ACFSJH_10665</name>
</gene>
<dbReference type="EMBL" id="JBHUHO010000030">
    <property type="protein sequence ID" value="MFD2116187.1"/>
    <property type="molecule type" value="Genomic_DNA"/>
</dbReference>
<reference evidence="3" key="1">
    <citation type="journal article" date="2019" name="Int. J. Syst. Evol. Microbiol.">
        <title>The Global Catalogue of Microorganisms (GCM) 10K type strain sequencing project: providing services to taxonomists for standard genome sequencing and annotation.</title>
        <authorList>
            <consortium name="The Broad Institute Genomics Platform"/>
            <consortium name="The Broad Institute Genome Sequencing Center for Infectious Disease"/>
            <person name="Wu L."/>
            <person name="Ma J."/>
        </authorList>
    </citation>
    <scope>NUCLEOTIDE SEQUENCE [LARGE SCALE GENOMIC DNA]</scope>
    <source>
        <strain evidence="3">GH52</strain>
    </source>
</reference>
<protein>
    <submittedName>
        <fullName evidence="2">Copper amine oxidase</fullName>
    </submittedName>
</protein>
<keyword evidence="3" id="KW-1185">Reference proteome</keyword>
<dbReference type="Proteomes" id="UP001597362">
    <property type="component" value="Unassembled WGS sequence"/>
</dbReference>
<evidence type="ECO:0000313" key="3">
    <source>
        <dbReference type="Proteomes" id="UP001597362"/>
    </source>
</evidence>
<accession>A0ABW4YKP4</accession>
<evidence type="ECO:0000313" key="2">
    <source>
        <dbReference type="EMBL" id="MFD2116187.1"/>
    </source>
</evidence>
<comment type="caution">
    <text evidence="2">The sequence shown here is derived from an EMBL/GenBank/DDBJ whole genome shotgun (WGS) entry which is preliminary data.</text>
</comment>
<proteinExistence type="predicted"/>
<organism evidence="2 3">
    <name type="scientific">Paenibacillus yanchengensis</name>
    <dbReference type="NCBI Taxonomy" id="2035833"/>
    <lineage>
        <taxon>Bacteria</taxon>
        <taxon>Bacillati</taxon>
        <taxon>Bacillota</taxon>
        <taxon>Bacilli</taxon>
        <taxon>Bacillales</taxon>
        <taxon>Paenibacillaceae</taxon>
        <taxon>Paenibacillus</taxon>
    </lineage>
</organism>
<evidence type="ECO:0000256" key="1">
    <source>
        <dbReference type="SAM" id="SignalP"/>
    </source>
</evidence>
<keyword evidence="1" id="KW-0732">Signal</keyword>
<dbReference type="RefSeq" id="WP_377772129.1">
    <property type="nucleotide sequence ID" value="NZ_JBHUHO010000030.1"/>
</dbReference>